<dbReference type="AlphaFoldDB" id="A0A1I3U2L2"/>
<proteinExistence type="predicted"/>
<dbReference type="RefSeq" id="WP_158527971.1">
    <property type="nucleotide sequence ID" value="NZ_LRUD01000056.1"/>
</dbReference>
<dbReference type="GeneID" id="98667123"/>
<dbReference type="Proteomes" id="UP000183299">
    <property type="component" value="Unassembled WGS sequence"/>
</dbReference>
<accession>A0A1I3U2L2</accession>
<evidence type="ECO:0000256" key="2">
    <source>
        <dbReference type="ARBA" id="ARBA00023125"/>
    </source>
</evidence>
<sequence>MTLPLSHHDIYDAALDDTLFDILPQRLAREMNVPSAIFFWLHPGNMQEISAGTQPEANADYIEILDQDPWMAEVKDERANSGAFRLTDHVSAEAFEKSVMYNEITLKHRLDRFWCLGMIQDTRDGRVVTAFHKGKQAGDFSDSELGFVNRHTRDLGRLHSIRRELIRNNIREIAAADRTLQGEMPIFDLDHEGRLLRMNGMAETLLLLHPLLILQRNRILAIGGPKKQAFNAAVGNATVAAHSHASWLDLPPMRAQDGRILPNLRLNLLPQTTNGRRALVIVTTEDAAELRSDFYSPQEKISLTQRERDILTGLVKGLRRDQLAHDLGITVPTVDLHSGNLRRKLGARTMLEAVAIAFKAGFL</sequence>
<evidence type="ECO:0000313" key="5">
    <source>
        <dbReference type="EMBL" id="SFJ77155.1"/>
    </source>
</evidence>
<dbReference type="InterPro" id="IPR036388">
    <property type="entry name" value="WH-like_DNA-bd_sf"/>
</dbReference>
<dbReference type="GO" id="GO:0003677">
    <property type="term" value="F:DNA binding"/>
    <property type="evidence" value="ECO:0007669"/>
    <property type="project" value="UniProtKB-KW"/>
</dbReference>
<reference evidence="5 6" key="1">
    <citation type="submission" date="2016-10" db="EMBL/GenBank/DDBJ databases">
        <authorList>
            <person name="de Groot N.N."/>
        </authorList>
    </citation>
    <scope>NUCLEOTIDE SEQUENCE [LARGE SCALE GENOMIC DNA]</scope>
    <source>
        <strain evidence="5 6">CGMCC 1.8891</strain>
    </source>
</reference>
<dbReference type="GO" id="GO:0006355">
    <property type="term" value="P:regulation of DNA-templated transcription"/>
    <property type="evidence" value="ECO:0007669"/>
    <property type="project" value="InterPro"/>
</dbReference>
<evidence type="ECO:0000259" key="4">
    <source>
        <dbReference type="PROSITE" id="PS50043"/>
    </source>
</evidence>
<dbReference type="InterPro" id="IPR016032">
    <property type="entry name" value="Sig_transdc_resp-reg_C-effctor"/>
</dbReference>
<dbReference type="CDD" id="cd06170">
    <property type="entry name" value="LuxR_C_like"/>
    <property type="match status" value="1"/>
</dbReference>
<dbReference type="PROSITE" id="PS50043">
    <property type="entry name" value="HTH_LUXR_2"/>
    <property type="match status" value="1"/>
</dbReference>
<keyword evidence="2" id="KW-0238">DNA-binding</keyword>
<name>A0A1I3U2L2_9RHOB</name>
<dbReference type="STRING" id="576117.SAMN04488138_11018"/>
<evidence type="ECO:0000313" key="6">
    <source>
        <dbReference type="Proteomes" id="UP000183299"/>
    </source>
</evidence>
<dbReference type="Pfam" id="PF00196">
    <property type="entry name" value="GerE"/>
    <property type="match status" value="1"/>
</dbReference>
<dbReference type="EMBL" id="FORY01000010">
    <property type="protein sequence ID" value="SFJ77155.1"/>
    <property type="molecule type" value="Genomic_DNA"/>
</dbReference>
<evidence type="ECO:0000256" key="3">
    <source>
        <dbReference type="ARBA" id="ARBA00023163"/>
    </source>
</evidence>
<gene>
    <name evidence="5" type="ORF">SAMN04488138_11018</name>
</gene>
<evidence type="ECO:0000256" key="1">
    <source>
        <dbReference type="ARBA" id="ARBA00023015"/>
    </source>
</evidence>
<feature type="domain" description="HTH luxR-type" evidence="4">
    <location>
        <begin position="296"/>
        <end position="361"/>
    </location>
</feature>
<protein>
    <submittedName>
        <fullName evidence="5">Regulatory protein, luxR family</fullName>
    </submittedName>
</protein>
<dbReference type="SMART" id="SM00421">
    <property type="entry name" value="HTH_LUXR"/>
    <property type="match status" value="1"/>
</dbReference>
<keyword evidence="1" id="KW-0805">Transcription regulation</keyword>
<organism evidence="5 6">
    <name type="scientific">Celeribacter halophilus</name>
    <dbReference type="NCBI Taxonomy" id="576117"/>
    <lineage>
        <taxon>Bacteria</taxon>
        <taxon>Pseudomonadati</taxon>
        <taxon>Pseudomonadota</taxon>
        <taxon>Alphaproteobacteria</taxon>
        <taxon>Rhodobacterales</taxon>
        <taxon>Roseobacteraceae</taxon>
        <taxon>Celeribacter</taxon>
    </lineage>
</organism>
<keyword evidence="6" id="KW-1185">Reference proteome</keyword>
<dbReference type="PANTHER" id="PTHR44688:SF16">
    <property type="entry name" value="DNA-BINDING TRANSCRIPTIONAL ACTIVATOR DEVR_DOSR"/>
    <property type="match status" value="1"/>
</dbReference>
<dbReference type="InterPro" id="IPR000792">
    <property type="entry name" value="Tscrpt_reg_LuxR_C"/>
</dbReference>
<dbReference type="PANTHER" id="PTHR44688">
    <property type="entry name" value="DNA-BINDING TRANSCRIPTIONAL ACTIVATOR DEVR_DOSR"/>
    <property type="match status" value="1"/>
</dbReference>
<keyword evidence="3" id="KW-0804">Transcription</keyword>
<dbReference type="PRINTS" id="PR00038">
    <property type="entry name" value="HTHLUXR"/>
</dbReference>
<dbReference type="SUPFAM" id="SSF46894">
    <property type="entry name" value="C-terminal effector domain of the bipartite response regulators"/>
    <property type="match status" value="1"/>
</dbReference>
<dbReference type="Gene3D" id="1.10.10.10">
    <property type="entry name" value="Winged helix-like DNA-binding domain superfamily/Winged helix DNA-binding domain"/>
    <property type="match status" value="1"/>
</dbReference>